<accession>A0A7L6B230</accession>
<keyword evidence="1" id="KW-0812">Transmembrane</keyword>
<gene>
    <name evidence="2" type="ORF">H1D33_22160</name>
</gene>
<feature type="transmembrane region" description="Helical" evidence="1">
    <location>
        <begin position="6"/>
        <end position="26"/>
    </location>
</feature>
<keyword evidence="1" id="KW-1133">Transmembrane helix</keyword>
<dbReference type="EMBL" id="CP059322">
    <property type="protein sequence ID" value="QLQ36028.1"/>
    <property type="molecule type" value="Genomic_DNA"/>
</dbReference>
<keyword evidence="3" id="KW-1185">Reference proteome</keyword>
<keyword evidence="1" id="KW-0472">Membrane</keyword>
<dbReference type="PANTHER" id="PTHR34543">
    <property type="entry name" value="PROTEIN ABA DEFICIENT 4, CHLOROPLASTIC"/>
    <property type="match status" value="1"/>
</dbReference>
<evidence type="ECO:0000313" key="2">
    <source>
        <dbReference type="EMBL" id="QLQ36028.1"/>
    </source>
</evidence>
<feature type="transmembrane region" description="Helical" evidence="1">
    <location>
        <begin position="80"/>
        <end position="98"/>
    </location>
</feature>
<dbReference type="InterPro" id="IPR025461">
    <property type="entry name" value="ABA4-like"/>
</dbReference>
<protein>
    <submittedName>
        <fullName evidence="2">ABA4-like family protein</fullName>
    </submittedName>
</protein>
<feature type="transmembrane region" description="Helical" evidence="1">
    <location>
        <begin position="38"/>
        <end position="60"/>
    </location>
</feature>
<reference evidence="3" key="1">
    <citation type="submission" date="2020-07" db="EMBL/GenBank/DDBJ databases">
        <title>A new Micromonospora strain with potent antibiotic activity isolated from the microbiome of a mid-Atlantic deep-sea sponge.</title>
        <authorList>
            <person name="Back C.R."/>
            <person name="Stennett H.L."/>
            <person name="Williams S.E."/>
            <person name="Wang L."/>
            <person name="Ojeda Gomez J."/>
            <person name="Abdulle O.M."/>
            <person name="Duffy T."/>
            <person name="Hendry K.R."/>
            <person name="Powell D."/>
            <person name="Stach J.E."/>
            <person name="Essex-Lopresti A.E."/>
            <person name="Willis C.L."/>
            <person name="Curnow P."/>
            <person name="Race P.R."/>
        </authorList>
    </citation>
    <scope>NUCLEOTIDE SEQUENCE [LARGE SCALE GENOMIC DNA]</scope>
    <source>
        <strain evidence="3">28ISP2-46</strain>
    </source>
</reference>
<proteinExistence type="predicted"/>
<evidence type="ECO:0000256" key="1">
    <source>
        <dbReference type="SAM" id="Phobius"/>
    </source>
</evidence>
<dbReference type="RefSeq" id="WP_181568548.1">
    <property type="nucleotide sequence ID" value="NZ_CP059322.2"/>
</dbReference>
<dbReference type="PANTHER" id="PTHR34543:SF1">
    <property type="entry name" value="PROTEIN ABA DEFICIENT 4, CHLOROPLASTIC"/>
    <property type="match status" value="1"/>
</dbReference>
<dbReference type="KEGG" id="mfeu:H1D33_22160"/>
<sequence>MTGALFGLTFALAAPFWALMILAPRWSRTARIVGSPLIVAPVLLVYALLVLPALGTVLPAVAAPTLDGLRDLLGTADGAAAAWAHMIGFDLFVGRWIFLDARERGMPALLTAPVLVLTILLGPLGLAVHLGLRTRWRPAGATSAADGGTGAVAPAAPVA</sequence>
<dbReference type="AlphaFoldDB" id="A0A7L6B230"/>
<reference evidence="2 3" key="2">
    <citation type="journal article" date="2021" name="Mar. Drugs">
        <title>A New Micromonospora Strain with Antibiotic Activity Isolated from the Microbiome of a Mid-Atlantic Deep-Sea Sponge.</title>
        <authorList>
            <person name="Back C.R."/>
            <person name="Stennett H.L."/>
            <person name="Williams S.E."/>
            <person name="Wang L."/>
            <person name="Ojeda Gomez J."/>
            <person name="Abdulle O.M."/>
            <person name="Duffy T."/>
            <person name="Neal C."/>
            <person name="Mantell J."/>
            <person name="Jepson M.A."/>
            <person name="Hendry K.R."/>
            <person name="Powell D."/>
            <person name="Stach J.E.M."/>
            <person name="Essex-Lopresti A.E."/>
            <person name="Willis C.L."/>
            <person name="Curnow P."/>
            <person name="Race P.R."/>
        </authorList>
    </citation>
    <scope>NUCLEOTIDE SEQUENCE [LARGE SCALE GENOMIC DNA]</scope>
    <source>
        <strain evidence="2 3">28ISP2-46</strain>
    </source>
</reference>
<dbReference type="Pfam" id="PF14108">
    <property type="entry name" value="ABA4-like"/>
    <property type="match status" value="1"/>
</dbReference>
<organism evidence="2 3">
    <name type="scientific">Micromonospora robiginosa</name>
    <dbReference type="NCBI Taxonomy" id="2749844"/>
    <lineage>
        <taxon>Bacteria</taxon>
        <taxon>Bacillati</taxon>
        <taxon>Actinomycetota</taxon>
        <taxon>Actinomycetes</taxon>
        <taxon>Micromonosporales</taxon>
        <taxon>Micromonosporaceae</taxon>
        <taxon>Micromonospora</taxon>
    </lineage>
</organism>
<feature type="transmembrane region" description="Helical" evidence="1">
    <location>
        <begin position="110"/>
        <end position="132"/>
    </location>
</feature>
<evidence type="ECO:0000313" key="3">
    <source>
        <dbReference type="Proteomes" id="UP000510844"/>
    </source>
</evidence>
<dbReference type="Proteomes" id="UP000510844">
    <property type="component" value="Chromosome"/>
</dbReference>
<name>A0A7L6B230_9ACTN</name>